<dbReference type="CDD" id="cd23668">
    <property type="entry name" value="GH55_beta13glucanase-like"/>
    <property type="match status" value="1"/>
</dbReference>
<feature type="domain" description="Rhamnogalacturonase A/B/Epimerase-like pectate lyase" evidence="1">
    <location>
        <begin position="387"/>
        <end position="459"/>
    </location>
</feature>
<dbReference type="FunFam" id="2.160.20.10:FF:000026">
    <property type="entry name" value="Exo-beta-1,3-glucanase Exg0"/>
    <property type="match status" value="1"/>
</dbReference>
<dbReference type="InterPro" id="IPR051801">
    <property type="entry name" value="GH28_Enzymes"/>
</dbReference>
<organism evidence="2 3">
    <name type="scientific">Microthyrium microscopicum</name>
    <dbReference type="NCBI Taxonomy" id="703497"/>
    <lineage>
        <taxon>Eukaryota</taxon>
        <taxon>Fungi</taxon>
        <taxon>Dikarya</taxon>
        <taxon>Ascomycota</taxon>
        <taxon>Pezizomycotina</taxon>
        <taxon>Dothideomycetes</taxon>
        <taxon>Dothideomycetes incertae sedis</taxon>
        <taxon>Microthyriales</taxon>
        <taxon>Microthyriaceae</taxon>
        <taxon>Microthyrium</taxon>
    </lineage>
</organism>
<dbReference type="EMBL" id="MU004231">
    <property type="protein sequence ID" value="KAF2672788.1"/>
    <property type="molecule type" value="Genomic_DNA"/>
</dbReference>
<dbReference type="PANTHER" id="PTHR31339:SF9">
    <property type="entry name" value="PLASMIN AND FIBRONECTIN-BINDING PROTEIN A"/>
    <property type="match status" value="1"/>
</dbReference>
<evidence type="ECO:0000313" key="3">
    <source>
        <dbReference type="Proteomes" id="UP000799302"/>
    </source>
</evidence>
<dbReference type="GO" id="GO:0016829">
    <property type="term" value="F:lyase activity"/>
    <property type="evidence" value="ECO:0007669"/>
    <property type="project" value="UniProtKB-KW"/>
</dbReference>
<dbReference type="InterPro" id="IPR012334">
    <property type="entry name" value="Pectin_lyas_fold"/>
</dbReference>
<sequence>MGSAPSSAAAPAAAGGYWLAAVQRQGTVPFGTTGYKVYRNVKDYGAKGDGSTDDTAAINLAISDGNRCGSGCDSSTTTPALVYFPAGTYVVSKPIVQYYYTQMIGDATNPPTLKASAAFEGMAVIDADPYEYVNGTAANWYTNQNNFFRQVRNFVIDLTGITAKNGAGIHWQVAQGTSLQNIRFEMVQGASTQSGVFMDNGSGGFMSDLVFNGGNTGAFVGSQQFTSRNMTFNNCNTAIFMNWNWLWTWKSITVNNCKVGLDMANSPANQTVGSVLLQDSSILNTPVGVNTSFAQQSIPTGGGTLIIDNVDFTGSPAAVKSYTGATVLNGGGVVDSWAQGQMYAGSTGTRQQGPVTAAMKPKALMGSDGKIFERSKPQYESYPASSFVSIKSAGAKGDGQTDDTAAIQTALNSLQDNQVLYFDHGAYIVTKTVNVPGNKNIKITGEIWPLIMAKGTFFGDETNPQPVFSVGQANDTGAVEMSDLIFETVGSVPGAIMMQWNSNAAMQGTNGLWDVHFRIGGSAGTDLQSDKCSKDPTAIAAANPACIGAHTLFHATQSASVLLENTWFWVADHELDIKDHNQINIFNGRGVLLESQNPVWMYGTASEHSVMYQYQLNNAANVYMSVIQSETPYFQTNPAAPAPFKVQATDPQFTGVSNADNKAWGLRIVNSSDVLVFGAGLYSFFENYDQKCVNTETCQNGMVSIEGTTNNLNLFGLSTKAAVNMVSTTGYTVGAMGSANATLANSRAVASVQVPDADNRSNFCATLALWRPE</sequence>
<dbReference type="AlphaFoldDB" id="A0A6A6UNY2"/>
<protein>
    <submittedName>
        <fullName evidence="2">Pectin lyase-like protein</fullName>
    </submittedName>
</protein>
<dbReference type="Pfam" id="PF12708">
    <property type="entry name" value="Pect-lyase_RHGA_epim"/>
    <property type="match status" value="2"/>
</dbReference>
<evidence type="ECO:0000313" key="2">
    <source>
        <dbReference type="EMBL" id="KAF2672788.1"/>
    </source>
</evidence>
<dbReference type="InterPro" id="IPR024535">
    <property type="entry name" value="RHGA/B-epi-like_pectate_lyase"/>
</dbReference>
<proteinExistence type="predicted"/>
<keyword evidence="2" id="KW-0456">Lyase</keyword>
<gene>
    <name evidence="2" type="ORF">BT63DRAFT_431339</name>
</gene>
<keyword evidence="3" id="KW-1185">Reference proteome</keyword>
<reference evidence="2" key="1">
    <citation type="journal article" date="2020" name="Stud. Mycol.">
        <title>101 Dothideomycetes genomes: a test case for predicting lifestyles and emergence of pathogens.</title>
        <authorList>
            <person name="Haridas S."/>
            <person name="Albert R."/>
            <person name="Binder M."/>
            <person name="Bloem J."/>
            <person name="Labutti K."/>
            <person name="Salamov A."/>
            <person name="Andreopoulos B."/>
            <person name="Baker S."/>
            <person name="Barry K."/>
            <person name="Bills G."/>
            <person name="Bluhm B."/>
            <person name="Cannon C."/>
            <person name="Castanera R."/>
            <person name="Culley D."/>
            <person name="Daum C."/>
            <person name="Ezra D."/>
            <person name="Gonzalez J."/>
            <person name="Henrissat B."/>
            <person name="Kuo A."/>
            <person name="Liang C."/>
            <person name="Lipzen A."/>
            <person name="Lutzoni F."/>
            <person name="Magnuson J."/>
            <person name="Mondo S."/>
            <person name="Nolan M."/>
            <person name="Ohm R."/>
            <person name="Pangilinan J."/>
            <person name="Park H.-J."/>
            <person name="Ramirez L."/>
            <person name="Alfaro M."/>
            <person name="Sun H."/>
            <person name="Tritt A."/>
            <person name="Yoshinaga Y."/>
            <person name="Zwiers L.-H."/>
            <person name="Turgeon B."/>
            <person name="Goodwin S."/>
            <person name="Spatafora J."/>
            <person name="Crous P."/>
            <person name="Grigoriev I."/>
        </authorList>
    </citation>
    <scope>NUCLEOTIDE SEQUENCE</scope>
    <source>
        <strain evidence="2">CBS 115976</strain>
    </source>
</reference>
<name>A0A6A6UNY2_9PEZI</name>
<dbReference type="InterPro" id="IPR011050">
    <property type="entry name" value="Pectin_lyase_fold/virulence"/>
</dbReference>
<dbReference type="Proteomes" id="UP000799302">
    <property type="component" value="Unassembled WGS sequence"/>
</dbReference>
<dbReference type="FunFam" id="2.160.20.10:FF:000023">
    <property type="entry name" value="Exo-beta-1,3-glucanase Exg0"/>
    <property type="match status" value="1"/>
</dbReference>
<dbReference type="Gene3D" id="2.160.20.10">
    <property type="entry name" value="Single-stranded right-handed beta-helix, Pectin lyase-like"/>
    <property type="match status" value="2"/>
</dbReference>
<accession>A0A6A6UNY2</accession>
<feature type="domain" description="Rhamnogalacturonase A/B/Epimerase-like pectate lyase" evidence="1">
    <location>
        <begin position="38"/>
        <end position="262"/>
    </location>
</feature>
<dbReference type="OrthoDB" id="1046782at2759"/>
<evidence type="ECO:0000259" key="1">
    <source>
        <dbReference type="Pfam" id="PF12708"/>
    </source>
</evidence>
<dbReference type="PANTHER" id="PTHR31339">
    <property type="entry name" value="PECTIN LYASE-RELATED"/>
    <property type="match status" value="1"/>
</dbReference>
<dbReference type="SUPFAM" id="SSF51126">
    <property type="entry name" value="Pectin lyase-like"/>
    <property type="match status" value="2"/>
</dbReference>